<feature type="compositionally biased region" description="Polar residues" evidence="1">
    <location>
        <begin position="161"/>
        <end position="273"/>
    </location>
</feature>
<sequence>MQAEEFLQFLHHFANHTKPSLEMKILLLLDNHVSHLSVPAMDFCRERGIVLLTFPPHCTHKLCPLDRTVFRSFKGRVNTHLDTWMKAHPGKNATIYDLPGIVAKVLPQATTPENIMSGFSCTGIWPYSPDVFGENDFAPAYATDRPEPTTLTSSADSSTLHQGSSSLHQGSTTLHQGSTTLHQGSSSLHQGSTTLHQGSSSLHQGSTKLHQGSSSLHQGSTTLHQGSSSLHQGSTTLHQGSTTLHQGSSSLHQGSTTLHQGSSSLHQGSTTLH</sequence>
<dbReference type="PANTHER" id="PTHR37001:SF5">
    <property type="entry name" value="RIIA DOMAIN-CONTAINING PROTEIN"/>
    <property type="match status" value="1"/>
</dbReference>
<protein>
    <submittedName>
        <fullName evidence="4">Corneodesmosin</fullName>
    </submittedName>
</protein>
<gene>
    <name evidence="4" type="primary">LOC113049981</name>
</gene>
<dbReference type="OrthoDB" id="4327074at2759"/>
<proteinExistence type="predicted"/>
<feature type="domain" description="DDE-1" evidence="2">
    <location>
        <begin position="3"/>
        <end position="88"/>
    </location>
</feature>
<evidence type="ECO:0000256" key="1">
    <source>
        <dbReference type="SAM" id="MobiDB-lite"/>
    </source>
</evidence>
<dbReference type="InterPro" id="IPR011049">
    <property type="entry name" value="Serralysin-like_metalloprot_C"/>
</dbReference>
<evidence type="ECO:0000313" key="3">
    <source>
        <dbReference type="Proteomes" id="UP000515129"/>
    </source>
</evidence>
<evidence type="ECO:0000259" key="2">
    <source>
        <dbReference type="Pfam" id="PF03184"/>
    </source>
</evidence>
<reference evidence="4" key="1">
    <citation type="submission" date="2025-08" db="UniProtKB">
        <authorList>
            <consortium name="RefSeq"/>
        </authorList>
    </citation>
    <scope>IDENTIFICATION</scope>
    <source>
        <strain evidence="4">Wakin</strain>
        <tissue evidence="4">Muscle</tissue>
    </source>
</reference>
<dbReference type="InterPro" id="IPR004875">
    <property type="entry name" value="DDE_SF_endonuclease_dom"/>
</dbReference>
<dbReference type="RefSeq" id="XP_026068492.1">
    <property type="nucleotide sequence ID" value="XM_026212707.1"/>
</dbReference>
<dbReference type="GeneID" id="113049981"/>
<feature type="region of interest" description="Disordered" evidence="1">
    <location>
        <begin position="138"/>
        <end position="273"/>
    </location>
</feature>
<dbReference type="Pfam" id="PF03184">
    <property type="entry name" value="DDE_1"/>
    <property type="match status" value="1"/>
</dbReference>
<dbReference type="KEGG" id="caua:113049981"/>
<name>A0A6P6KBI2_CARAU</name>
<dbReference type="GO" id="GO:0003676">
    <property type="term" value="F:nucleic acid binding"/>
    <property type="evidence" value="ECO:0007669"/>
    <property type="project" value="InterPro"/>
</dbReference>
<dbReference type="SUPFAM" id="SSF101967">
    <property type="entry name" value="Adhesin YadA, collagen-binding domain"/>
    <property type="match status" value="1"/>
</dbReference>
<dbReference type="AlphaFoldDB" id="A0A6P6KBI2"/>
<keyword evidence="3" id="KW-1185">Reference proteome</keyword>
<feature type="compositionally biased region" description="Low complexity" evidence="1">
    <location>
        <begin position="149"/>
        <end position="160"/>
    </location>
</feature>
<dbReference type="Proteomes" id="UP000515129">
    <property type="component" value="Chromosome 30"/>
</dbReference>
<organism evidence="3 4">
    <name type="scientific">Carassius auratus</name>
    <name type="common">Goldfish</name>
    <dbReference type="NCBI Taxonomy" id="7957"/>
    <lineage>
        <taxon>Eukaryota</taxon>
        <taxon>Metazoa</taxon>
        <taxon>Chordata</taxon>
        <taxon>Craniata</taxon>
        <taxon>Vertebrata</taxon>
        <taxon>Euteleostomi</taxon>
        <taxon>Actinopterygii</taxon>
        <taxon>Neopterygii</taxon>
        <taxon>Teleostei</taxon>
        <taxon>Ostariophysi</taxon>
        <taxon>Cypriniformes</taxon>
        <taxon>Cyprinidae</taxon>
        <taxon>Cyprininae</taxon>
        <taxon>Carassius</taxon>
    </lineage>
</organism>
<accession>A0A6P6KBI2</accession>
<evidence type="ECO:0000313" key="4">
    <source>
        <dbReference type="RefSeq" id="XP_026068492.1"/>
    </source>
</evidence>
<dbReference type="PANTHER" id="PTHR37001">
    <property type="entry name" value="PHOSPHORYN, PUTATIVE-RELATED-RELATED"/>
    <property type="match status" value="1"/>
</dbReference>
<dbReference type="InterPro" id="IPR053337">
    <property type="entry name" value="AT-2_adhesin"/>
</dbReference>
<dbReference type="Gene3D" id="2.150.10.10">
    <property type="entry name" value="Serralysin-like metalloprotease, C-terminal"/>
    <property type="match status" value="1"/>
</dbReference>